<dbReference type="EMBL" id="QOUX01000047">
    <property type="protein sequence ID" value="RXI96582.1"/>
    <property type="molecule type" value="Genomic_DNA"/>
</dbReference>
<keyword evidence="1" id="KW-0472">Membrane</keyword>
<evidence type="ECO:0000313" key="3">
    <source>
        <dbReference type="Proteomes" id="UP000290649"/>
    </source>
</evidence>
<dbReference type="AlphaFoldDB" id="A0A4Q0VNZ7"/>
<accession>A0A4Q0VNZ7</accession>
<keyword evidence="3" id="KW-1185">Reference proteome</keyword>
<protein>
    <submittedName>
        <fullName evidence="2">Uncharacterized protein</fullName>
    </submittedName>
</protein>
<proteinExistence type="predicted"/>
<gene>
    <name evidence="2" type="ORF">DS745_23040</name>
</gene>
<evidence type="ECO:0000313" key="2">
    <source>
        <dbReference type="EMBL" id="RXI96582.1"/>
    </source>
</evidence>
<dbReference type="RefSeq" id="WP_129080557.1">
    <property type="nucleotide sequence ID" value="NZ_QOUX01000047.1"/>
</dbReference>
<sequence>MDHRPCPNCQEDFTIEDMIETKKLFSFPCPNCHENIYEYKASTPLIILTLVFGLGLAMLADAVRHSVPFIPYFDKIPLIVILVVFLYPLYTFGAGTIARLAMKHGRFYVKKAK</sequence>
<feature type="transmembrane region" description="Helical" evidence="1">
    <location>
        <begin position="45"/>
        <end position="64"/>
    </location>
</feature>
<feature type="transmembrane region" description="Helical" evidence="1">
    <location>
        <begin position="76"/>
        <end position="101"/>
    </location>
</feature>
<comment type="caution">
    <text evidence="2">The sequence shown here is derived from an EMBL/GenBank/DDBJ whole genome shotgun (WGS) entry which is preliminary data.</text>
</comment>
<dbReference type="Proteomes" id="UP000290649">
    <property type="component" value="Unassembled WGS sequence"/>
</dbReference>
<reference evidence="2 3" key="1">
    <citation type="journal article" date="2019" name="Int. J. Syst. Evol. Microbiol.">
        <title>Anaerobacillus alkaliphilus sp. nov., a novel alkaliphilic and moderately halophilic bacterium.</title>
        <authorList>
            <person name="Borsodi A.K."/>
            <person name="Aszalos J.M."/>
            <person name="Bihari P."/>
            <person name="Nagy I."/>
            <person name="Schumann P."/>
            <person name="Sproer C."/>
            <person name="Kovacs A.L."/>
            <person name="Boka K."/>
            <person name="Dobosy P."/>
            <person name="Ovari M."/>
            <person name="Szili-Kovacs T."/>
            <person name="Toth E."/>
        </authorList>
    </citation>
    <scope>NUCLEOTIDE SEQUENCE [LARGE SCALE GENOMIC DNA]</scope>
    <source>
        <strain evidence="2 3">B16-10</strain>
    </source>
</reference>
<dbReference type="OrthoDB" id="2454113at2"/>
<evidence type="ECO:0000256" key="1">
    <source>
        <dbReference type="SAM" id="Phobius"/>
    </source>
</evidence>
<name>A0A4Q0VNZ7_9BACI</name>
<keyword evidence="1" id="KW-0812">Transmembrane</keyword>
<keyword evidence="1" id="KW-1133">Transmembrane helix</keyword>
<organism evidence="2 3">
    <name type="scientific">Anaerobacillus alkaliphilus</name>
    <dbReference type="NCBI Taxonomy" id="1548597"/>
    <lineage>
        <taxon>Bacteria</taxon>
        <taxon>Bacillati</taxon>
        <taxon>Bacillota</taxon>
        <taxon>Bacilli</taxon>
        <taxon>Bacillales</taxon>
        <taxon>Bacillaceae</taxon>
        <taxon>Anaerobacillus</taxon>
    </lineage>
</organism>